<organism evidence="1 2">
    <name type="scientific">Brachyspira innocens</name>
    <dbReference type="NCBI Taxonomy" id="13264"/>
    <lineage>
        <taxon>Bacteria</taxon>
        <taxon>Pseudomonadati</taxon>
        <taxon>Spirochaetota</taxon>
        <taxon>Spirochaetia</taxon>
        <taxon>Brachyspirales</taxon>
        <taxon>Brachyspiraceae</taxon>
        <taxon>Brachyspira</taxon>
    </lineage>
</organism>
<dbReference type="RefSeq" id="WP_304386109.1">
    <property type="nucleotide sequence ID" value="NZ_JAUPBL010000128.1"/>
</dbReference>
<comment type="caution">
    <text evidence="1">The sequence shown here is derived from an EMBL/GenBank/DDBJ whole genome shotgun (WGS) entry which is preliminary data.</text>
</comment>
<name>A0ABT8Z1L6_9SPIR</name>
<gene>
    <name evidence="1" type="ORF">Q5M86_12450</name>
</gene>
<accession>A0ABT8Z1L6</accession>
<dbReference type="SUPFAM" id="SSF53448">
    <property type="entry name" value="Nucleotide-diphospho-sugar transferases"/>
    <property type="match status" value="1"/>
</dbReference>
<dbReference type="EMBL" id="JAUPBM010000234">
    <property type="protein sequence ID" value="MDO7021582.1"/>
    <property type="molecule type" value="Genomic_DNA"/>
</dbReference>
<evidence type="ECO:0000313" key="2">
    <source>
        <dbReference type="Proteomes" id="UP001175147"/>
    </source>
</evidence>
<keyword evidence="2" id="KW-1185">Reference proteome</keyword>
<sequence>MKKKIALLLCSTGNEAFAAGNVIIGAKKYLFQNLKDEEYDIIFYTDKLEPNDENALKKIFQRIIIKIYQSPFSKKMMDLKELNNFSVFAYARFEAFNLLDNYQKVFYTDTDIVIQKDISHLINLDSELYATISTISIRNSAQTNQTIPLLEKTKYNIDCNSFYDGNIIISDRIRNYENITEWCYKKTEEYITNDLVILNLICQEFDINITDAGETFCCFPKSENADKAHIIHAIGPQKFWRGTYNKYWEENNKIWIEAGGNQTYKENNAKRKEIDKIVWWIPTFKLRDKIRRYLLKKAGLTGR</sequence>
<protein>
    <submittedName>
        <fullName evidence="1">Glycosyltransferase</fullName>
    </submittedName>
</protein>
<reference evidence="1" key="1">
    <citation type="submission" date="2023-07" db="EMBL/GenBank/DDBJ databases">
        <title>Mucosal microbiota of week-old chicken and adult hens.</title>
        <authorList>
            <person name="Volf J."/>
            <person name="Karasova D."/>
            <person name="Crhanova M."/>
            <person name="Faldynova M."/>
            <person name="Prikrylova H."/>
            <person name="Zeman M."/>
            <person name="Babak V."/>
            <person name="Rajova J."/>
            <person name="Rychlik I."/>
        </authorList>
    </citation>
    <scope>NUCLEOTIDE SEQUENCE</scope>
    <source>
        <strain evidence="1">ET902</strain>
    </source>
</reference>
<dbReference type="InterPro" id="IPR002495">
    <property type="entry name" value="Glyco_trans_8"/>
</dbReference>
<dbReference type="Proteomes" id="UP001175147">
    <property type="component" value="Unassembled WGS sequence"/>
</dbReference>
<dbReference type="InterPro" id="IPR029044">
    <property type="entry name" value="Nucleotide-diphossugar_trans"/>
</dbReference>
<evidence type="ECO:0000313" key="1">
    <source>
        <dbReference type="EMBL" id="MDO7021582.1"/>
    </source>
</evidence>
<dbReference type="Gene3D" id="3.90.550.10">
    <property type="entry name" value="Spore Coat Polysaccharide Biosynthesis Protein SpsA, Chain A"/>
    <property type="match status" value="1"/>
</dbReference>
<dbReference type="Pfam" id="PF01501">
    <property type="entry name" value="Glyco_transf_8"/>
    <property type="match status" value="1"/>
</dbReference>
<proteinExistence type="predicted"/>